<protein>
    <submittedName>
        <fullName evidence="1">Uncharacterized protein</fullName>
    </submittedName>
</protein>
<dbReference type="AlphaFoldDB" id="A0A848GR53"/>
<sequence>MHSTHTYEDIEQELCNLTRYYEARGFKHHFYLENGSLVCSKYDLVLTDPDISVYENRYYPKRMGIPHGFCLFAITVSKTPCVLKGLFLLPQGLLTQQQISREVVCQLQLQQYPQLFKADENHHAF</sequence>
<organism evidence="1 2">
    <name type="scientific">Chitinophaga fulva</name>
    <dbReference type="NCBI Taxonomy" id="2728842"/>
    <lineage>
        <taxon>Bacteria</taxon>
        <taxon>Pseudomonadati</taxon>
        <taxon>Bacteroidota</taxon>
        <taxon>Chitinophagia</taxon>
        <taxon>Chitinophagales</taxon>
        <taxon>Chitinophagaceae</taxon>
        <taxon>Chitinophaga</taxon>
    </lineage>
</organism>
<gene>
    <name evidence="1" type="ORF">HHL17_27830</name>
</gene>
<evidence type="ECO:0000313" key="1">
    <source>
        <dbReference type="EMBL" id="NML41036.1"/>
    </source>
</evidence>
<keyword evidence="2" id="KW-1185">Reference proteome</keyword>
<comment type="caution">
    <text evidence="1">The sequence shown here is derived from an EMBL/GenBank/DDBJ whole genome shotgun (WGS) entry which is preliminary data.</text>
</comment>
<proteinExistence type="predicted"/>
<dbReference type="EMBL" id="JABBGC010000003">
    <property type="protein sequence ID" value="NML41036.1"/>
    <property type="molecule type" value="Genomic_DNA"/>
</dbReference>
<reference evidence="1 2" key="1">
    <citation type="submission" date="2020-04" db="EMBL/GenBank/DDBJ databases">
        <title>Chitinophaga sp. G-6-1-13 sp. nov., isolated from soil.</title>
        <authorList>
            <person name="Dahal R.H."/>
            <person name="Chaudhary D.K."/>
        </authorList>
    </citation>
    <scope>NUCLEOTIDE SEQUENCE [LARGE SCALE GENOMIC DNA]</scope>
    <source>
        <strain evidence="1 2">G-6-1-13</strain>
    </source>
</reference>
<accession>A0A848GR53</accession>
<dbReference type="Proteomes" id="UP000583266">
    <property type="component" value="Unassembled WGS sequence"/>
</dbReference>
<name>A0A848GR53_9BACT</name>
<dbReference type="RefSeq" id="WP_169228096.1">
    <property type="nucleotide sequence ID" value="NZ_JABBGC010000003.1"/>
</dbReference>
<evidence type="ECO:0000313" key="2">
    <source>
        <dbReference type="Proteomes" id="UP000583266"/>
    </source>
</evidence>